<evidence type="ECO:0000313" key="2">
    <source>
        <dbReference type="EMBL" id="GBE78512.1"/>
    </source>
</evidence>
<feature type="compositionally biased region" description="Polar residues" evidence="1">
    <location>
        <begin position="349"/>
        <end position="385"/>
    </location>
</feature>
<dbReference type="OrthoDB" id="2804687at2759"/>
<reference evidence="2 3" key="1">
    <citation type="journal article" date="2018" name="Sci. Rep.">
        <title>Genome sequence of the cauliflower mushroom Sparassis crispa (Hanabiratake) and its association with beneficial usage.</title>
        <authorList>
            <person name="Kiyama R."/>
            <person name="Furutani Y."/>
            <person name="Kawaguchi K."/>
            <person name="Nakanishi T."/>
        </authorList>
    </citation>
    <scope>NUCLEOTIDE SEQUENCE [LARGE SCALE GENOMIC DNA]</scope>
</reference>
<dbReference type="AlphaFoldDB" id="A0A401G8M8"/>
<accession>A0A401G8M8</accession>
<feature type="compositionally biased region" description="Low complexity" evidence="1">
    <location>
        <begin position="247"/>
        <end position="259"/>
    </location>
</feature>
<feature type="compositionally biased region" description="Basic and acidic residues" evidence="1">
    <location>
        <begin position="260"/>
        <end position="269"/>
    </location>
</feature>
<proteinExistence type="predicted"/>
<feature type="region of interest" description="Disordered" evidence="1">
    <location>
        <begin position="307"/>
        <end position="394"/>
    </location>
</feature>
<feature type="region of interest" description="Disordered" evidence="1">
    <location>
        <begin position="478"/>
        <end position="515"/>
    </location>
</feature>
<comment type="caution">
    <text evidence="2">The sequence shown here is derived from an EMBL/GenBank/DDBJ whole genome shotgun (WGS) entry which is preliminary data.</text>
</comment>
<feature type="compositionally biased region" description="Polar residues" evidence="1">
    <location>
        <begin position="107"/>
        <end position="118"/>
    </location>
</feature>
<feature type="region of interest" description="Disordered" evidence="1">
    <location>
        <begin position="234"/>
        <end position="270"/>
    </location>
</feature>
<feature type="compositionally biased region" description="Basic and acidic residues" evidence="1">
    <location>
        <begin position="478"/>
        <end position="489"/>
    </location>
</feature>
<organism evidence="2 3">
    <name type="scientific">Sparassis crispa</name>
    <dbReference type="NCBI Taxonomy" id="139825"/>
    <lineage>
        <taxon>Eukaryota</taxon>
        <taxon>Fungi</taxon>
        <taxon>Dikarya</taxon>
        <taxon>Basidiomycota</taxon>
        <taxon>Agaricomycotina</taxon>
        <taxon>Agaricomycetes</taxon>
        <taxon>Polyporales</taxon>
        <taxon>Sparassidaceae</taxon>
        <taxon>Sparassis</taxon>
    </lineage>
</organism>
<feature type="region of interest" description="Disordered" evidence="1">
    <location>
        <begin position="577"/>
        <end position="602"/>
    </location>
</feature>
<dbReference type="InParanoid" id="A0A401G8M8"/>
<feature type="region of interest" description="Disordered" evidence="1">
    <location>
        <begin position="107"/>
        <end position="134"/>
    </location>
</feature>
<feature type="region of interest" description="Disordered" evidence="1">
    <location>
        <begin position="43"/>
        <end position="65"/>
    </location>
</feature>
<evidence type="ECO:0000256" key="1">
    <source>
        <dbReference type="SAM" id="MobiDB-lite"/>
    </source>
</evidence>
<keyword evidence="3" id="KW-1185">Reference proteome</keyword>
<evidence type="ECO:0000313" key="3">
    <source>
        <dbReference type="Proteomes" id="UP000287166"/>
    </source>
</evidence>
<dbReference type="Proteomes" id="UP000287166">
    <property type="component" value="Unassembled WGS sequence"/>
</dbReference>
<dbReference type="EMBL" id="BFAD01000001">
    <property type="protein sequence ID" value="GBE78512.1"/>
    <property type="molecule type" value="Genomic_DNA"/>
</dbReference>
<dbReference type="GeneID" id="38775429"/>
<name>A0A401G8M8_9APHY</name>
<gene>
    <name evidence="2" type="ORF">SCP_0114010</name>
</gene>
<dbReference type="RefSeq" id="XP_027609425.1">
    <property type="nucleotide sequence ID" value="XM_027753624.1"/>
</dbReference>
<protein>
    <submittedName>
        <fullName evidence="2">Uncharacterized protein</fullName>
    </submittedName>
</protein>
<sequence>MGRPLFSSFDSASYTDAVGVGTATETVLPPEYPLLSGSVLDTTTITPLPHNTEESEHPTSNLSPTTILDDLANSQASLLHATAVFNDTFARLRILRNRLANNMPSQNSAAATAASETGMNPGHSAIVLSDADRNPDRISTTLTELRSSPLWPQTESSQRPQVSQRQEELLRMMREVRDTRRRIEPLAARVGEASASLLPQTAQRSAVPNIQRFGPRPELAQSRRIVESYVRSQHIASPGDSSTTLGRRVAARAAANARTTDPDARRSALADDAASRLIEITSILRRDITLLAEHREEILRSPWASLSASDRGMRETASASSSGNRLAAEVARTRENHLRHQRSMRTGAPSGSVSNRRNAPSQPPTNASTDAPRQMQDTGVATQANPLLHEEIHSRPSYRVRRRLTADGEEHIQNIIMSDSDDDDLFSWFVPAAEREQRRRIPISHPLEETVNVAPSNLDGYSIRPTRRYLSEIIERGRAEASRAADNSRPRRRGWARLDRDGNEIPTDEEEEYERNRAQMRSRALALSSRQAVRRTELALAELPLPPPPPLSLQPTTQTLFWQSPGDSNVRVRLGPFPGTDMDGNVVPDSDDSATLREGPSQPRYFGSAVPFTPSPLPLPLVEVSSSVLQPKRPHVTGPVEGVRKRSQAWVAGR</sequence>
<feature type="compositionally biased region" description="Polar residues" evidence="1">
    <location>
        <begin position="234"/>
        <end position="245"/>
    </location>
</feature>